<feature type="domain" description="Pectinesterase inhibitor" evidence="14">
    <location>
        <begin position="54"/>
        <end position="204"/>
    </location>
</feature>
<evidence type="ECO:0000256" key="7">
    <source>
        <dbReference type="ARBA" id="ARBA00023157"/>
    </source>
</evidence>
<dbReference type="AlphaFoldDB" id="A0A7N0UB76"/>
<evidence type="ECO:0000313" key="16">
    <source>
        <dbReference type="Proteomes" id="UP000594263"/>
    </source>
</evidence>
<keyword evidence="5 12" id="KW-0378">Hydrolase</keyword>
<evidence type="ECO:0000256" key="1">
    <source>
        <dbReference type="ARBA" id="ARBA00005184"/>
    </source>
</evidence>
<evidence type="ECO:0000256" key="9">
    <source>
        <dbReference type="ARBA" id="ARBA00047928"/>
    </source>
</evidence>
<dbReference type="InterPro" id="IPR006501">
    <property type="entry name" value="Pectinesterase_inhib_dom"/>
</dbReference>
<feature type="active site" evidence="11">
    <location>
        <position position="406"/>
    </location>
</feature>
<comment type="pathway">
    <text evidence="1 12">Glycan metabolism; pectin degradation; 2-dehydro-3-deoxy-D-gluconate from pectin: step 1/5.</text>
</comment>
<sequence>MGDDRGGNKKTAIIAVSSILLVAMVVAVVVGMSDPIDESSARVDDGASTSHASTTKKAVKAICAPVKYKKTCKETLAKANTTEPRDLIRIGFGAAQKHLTAALKRSTALHEMEKDPETAKALKVCNEVLDLAVDDLQSAFDKMGRFELAKVDDYLDDIQTWLSGAVTYRVTCLDAFDNATSSAKKTMEKALRTAAEINTNALAMVNKIQKLVRSLGFSRKSGRRLLGASDEIPSWVDPGMRKLLDTSLTGPAKLADFVVAKDGSGNYTSLMDAMHHIPVRFDNSTVLIYVKEGVYAEKVLIPKNQTHLILIGDGPDKTIFTGSLNFVDGTKTMHTATFTALGSNFMAVNMGFENTAGPTKEQAVALRVGADLSIFHNCSILGYQDTLYAHAHRQFYSDCTISGTIDFIFGNAAAVFQNCRLFIRKPLPNQQNMITAHGRTEPGLRTALVIQNCTISGEPDYIPVKDVNKAYLGRPWKAYARALVVDSQIDDVIDKAGWAVWPGHEYDKTCWFAEFENRGLGADVAGRATWPGIKKVDAAEVAELLPENFIHADYWIEQSGIPFIRKT</sequence>
<comment type="similarity">
    <text evidence="2">In the N-terminal section; belongs to the PMEI family.</text>
</comment>
<dbReference type="SUPFAM" id="SSF51126">
    <property type="entry name" value="Pectin lyase-like"/>
    <property type="match status" value="1"/>
</dbReference>
<dbReference type="GO" id="GO:0042545">
    <property type="term" value="P:cell wall modification"/>
    <property type="evidence" value="ECO:0007669"/>
    <property type="project" value="UniProtKB-UniRule"/>
</dbReference>
<evidence type="ECO:0000259" key="14">
    <source>
        <dbReference type="SMART" id="SM00856"/>
    </source>
</evidence>
<dbReference type="Proteomes" id="UP000594263">
    <property type="component" value="Unplaced"/>
</dbReference>
<dbReference type="EnsemblPlants" id="Kaladp0058s0161.1.v1.1">
    <property type="protein sequence ID" value="Kaladp0058s0161.1.v1.1"/>
    <property type="gene ID" value="Kaladp0058s0161.v1.1"/>
</dbReference>
<dbReference type="InterPro" id="IPR012334">
    <property type="entry name" value="Pectin_lyas_fold"/>
</dbReference>
<evidence type="ECO:0000256" key="5">
    <source>
        <dbReference type="ARBA" id="ARBA00022801"/>
    </source>
</evidence>
<keyword evidence="13" id="KW-1133">Transmembrane helix</keyword>
<organism evidence="15 16">
    <name type="scientific">Kalanchoe fedtschenkoi</name>
    <name type="common">Lavender scallops</name>
    <name type="synonym">South American air plant</name>
    <dbReference type="NCBI Taxonomy" id="63787"/>
    <lineage>
        <taxon>Eukaryota</taxon>
        <taxon>Viridiplantae</taxon>
        <taxon>Streptophyta</taxon>
        <taxon>Embryophyta</taxon>
        <taxon>Tracheophyta</taxon>
        <taxon>Spermatophyta</taxon>
        <taxon>Magnoliopsida</taxon>
        <taxon>eudicotyledons</taxon>
        <taxon>Gunneridae</taxon>
        <taxon>Pentapetalae</taxon>
        <taxon>Saxifragales</taxon>
        <taxon>Crassulaceae</taxon>
        <taxon>Kalanchoe</taxon>
    </lineage>
</organism>
<feature type="transmembrane region" description="Helical" evidence="13">
    <location>
        <begin position="12"/>
        <end position="32"/>
    </location>
</feature>
<evidence type="ECO:0000313" key="15">
    <source>
        <dbReference type="EnsemblPlants" id="Kaladp0058s0161.1.v1.1"/>
    </source>
</evidence>
<dbReference type="GO" id="GO:0045490">
    <property type="term" value="P:pectin catabolic process"/>
    <property type="evidence" value="ECO:0007669"/>
    <property type="project" value="UniProtKB-UniRule"/>
</dbReference>
<dbReference type="PROSITE" id="PS00503">
    <property type="entry name" value="PECTINESTERASE_2"/>
    <property type="match status" value="1"/>
</dbReference>
<keyword evidence="16" id="KW-1185">Reference proteome</keyword>
<keyword evidence="13" id="KW-0812">Transmembrane</keyword>
<dbReference type="SUPFAM" id="SSF101148">
    <property type="entry name" value="Plant invertase/pectin methylesterase inhibitor"/>
    <property type="match status" value="1"/>
</dbReference>
<accession>A0A7N0UB76</accession>
<dbReference type="InterPro" id="IPR035513">
    <property type="entry name" value="Invertase/methylesterase_inhib"/>
</dbReference>
<protein>
    <recommendedName>
        <fullName evidence="4 12">Pectinesterase</fullName>
        <ecNumber evidence="4 12">3.1.1.11</ecNumber>
    </recommendedName>
</protein>
<dbReference type="NCBIfam" id="TIGR01614">
    <property type="entry name" value="PME_inhib"/>
    <property type="match status" value="1"/>
</dbReference>
<dbReference type="InterPro" id="IPR033131">
    <property type="entry name" value="Pectinesterase_Asp_AS"/>
</dbReference>
<keyword evidence="6 12" id="KW-0063">Aspartyl esterase</keyword>
<dbReference type="Gene3D" id="2.160.20.10">
    <property type="entry name" value="Single-stranded right-handed beta-helix, Pectin lyase-like"/>
    <property type="match status" value="1"/>
</dbReference>
<dbReference type="InterPro" id="IPR011050">
    <property type="entry name" value="Pectin_lyase_fold/virulence"/>
</dbReference>
<keyword evidence="8" id="KW-0325">Glycoprotein</keyword>
<dbReference type="Pfam" id="PF01095">
    <property type="entry name" value="Pectinesterase"/>
    <property type="match status" value="1"/>
</dbReference>
<reference evidence="15" key="1">
    <citation type="submission" date="2021-01" db="UniProtKB">
        <authorList>
            <consortium name="EnsemblPlants"/>
        </authorList>
    </citation>
    <scope>IDENTIFICATION</scope>
</reference>
<dbReference type="Pfam" id="PF04043">
    <property type="entry name" value="PMEI"/>
    <property type="match status" value="1"/>
</dbReference>
<name>A0A7N0UB76_KALFE</name>
<dbReference type="Gene3D" id="1.20.140.40">
    <property type="entry name" value="Invertase/pectin methylesterase inhibitor family protein"/>
    <property type="match status" value="1"/>
</dbReference>
<evidence type="ECO:0000256" key="8">
    <source>
        <dbReference type="ARBA" id="ARBA00023180"/>
    </source>
</evidence>
<evidence type="ECO:0000256" key="2">
    <source>
        <dbReference type="ARBA" id="ARBA00006027"/>
    </source>
</evidence>
<evidence type="ECO:0000256" key="4">
    <source>
        <dbReference type="ARBA" id="ARBA00013229"/>
    </source>
</evidence>
<proteinExistence type="inferred from homology"/>
<comment type="catalytic activity">
    <reaction evidence="9 12">
        <text>[(1-&gt;4)-alpha-D-galacturonosyl methyl ester](n) + n H2O = [(1-&gt;4)-alpha-D-galacturonosyl](n) + n methanol + n H(+)</text>
        <dbReference type="Rhea" id="RHEA:22380"/>
        <dbReference type="Rhea" id="RHEA-COMP:14570"/>
        <dbReference type="Rhea" id="RHEA-COMP:14573"/>
        <dbReference type="ChEBI" id="CHEBI:15377"/>
        <dbReference type="ChEBI" id="CHEBI:15378"/>
        <dbReference type="ChEBI" id="CHEBI:17790"/>
        <dbReference type="ChEBI" id="CHEBI:140522"/>
        <dbReference type="ChEBI" id="CHEBI:140523"/>
        <dbReference type="EC" id="3.1.1.11"/>
    </reaction>
</comment>
<dbReference type="GO" id="GO:0004857">
    <property type="term" value="F:enzyme inhibitor activity"/>
    <property type="evidence" value="ECO:0007669"/>
    <property type="project" value="InterPro"/>
</dbReference>
<dbReference type="CDD" id="cd15798">
    <property type="entry name" value="PMEI-like_3"/>
    <property type="match status" value="1"/>
</dbReference>
<dbReference type="PANTHER" id="PTHR31707">
    <property type="entry name" value="PECTINESTERASE"/>
    <property type="match status" value="1"/>
</dbReference>
<dbReference type="InterPro" id="IPR000070">
    <property type="entry name" value="Pectinesterase_cat"/>
</dbReference>
<dbReference type="FunFam" id="1.20.140.40:FF:000001">
    <property type="entry name" value="Pectinesterase"/>
    <property type="match status" value="1"/>
</dbReference>
<keyword evidence="7" id="KW-1015">Disulfide bond</keyword>
<evidence type="ECO:0000256" key="11">
    <source>
        <dbReference type="PROSITE-ProRule" id="PRU10040"/>
    </source>
</evidence>
<dbReference type="SMART" id="SM00856">
    <property type="entry name" value="PMEI"/>
    <property type="match status" value="1"/>
</dbReference>
<dbReference type="Gramene" id="Kaladp0058s0161.1.v1.1">
    <property type="protein sequence ID" value="Kaladp0058s0161.1.v1.1"/>
    <property type="gene ID" value="Kaladp0058s0161.v1.1"/>
</dbReference>
<comment type="function">
    <text evidence="10">Acts in the modification of cell walls via demethylesterification of cell wall pectin.</text>
</comment>
<evidence type="ECO:0000256" key="6">
    <source>
        <dbReference type="ARBA" id="ARBA00023085"/>
    </source>
</evidence>
<keyword evidence="13" id="KW-0472">Membrane</keyword>
<comment type="similarity">
    <text evidence="3">In the C-terminal section; belongs to the pectinesterase family.</text>
</comment>
<dbReference type="UniPathway" id="UPA00545">
    <property type="reaction ID" value="UER00823"/>
</dbReference>
<dbReference type="GO" id="GO:0030599">
    <property type="term" value="F:pectinesterase activity"/>
    <property type="evidence" value="ECO:0007669"/>
    <property type="project" value="UniProtKB-UniRule"/>
</dbReference>
<dbReference type="FunFam" id="2.160.20.10:FF:000001">
    <property type="entry name" value="Pectinesterase"/>
    <property type="match status" value="1"/>
</dbReference>
<evidence type="ECO:0000256" key="3">
    <source>
        <dbReference type="ARBA" id="ARBA00007786"/>
    </source>
</evidence>
<dbReference type="EC" id="3.1.1.11" evidence="4 12"/>
<evidence type="ECO:0000256" key="13">
    <source>
        <dbReference type="SAM" id="Phobius"/>
    </source>
</evidence>
<evidence type="ECO:0000256" key="10">
    <source>
        <dbReference type="ARBA" id="ARBA00057335"/>
    </source>
</evidence>
<evidence type="ECO:0000256" key="12">
    <source>
        <dbReference type="RuleBase" id="RU000589"/>
    </source>
</evidence>